<sequence>MLEGGCAMPLIARIRAGGHATHTAAGAEAAAPREGGTRSQVPAPVPFHESSGKGECGAQRVAFSGHMDLDAGSCGTASPAADSPATPGDAALKEPQIPCDATPTATALETLALSSDAKAHVPEPLAPPGDAARIEPQAAAAVVGMRAATPEMREVERLGWQVRARLLAEVAHGGWLSAAESRVAASAIAPSTAGALNAGILAPAAVAFGATDTPCASAACGGVAAAETGGGDDEAHEADEKNSARRPVAAGQGQADLVEEFDPAESREAHECSTEPADDDQCPWSASSEATGGDDDAQEASENAGAWRPDAAGSGPAGRVEEFDPAESRDASDCASEPADDFQCARSVSADLAPPPFIRLDGFARAEIVDNLKGAHRAQMPEACKDTPSKSVASASGAASGEWFAGVKEALGLCSTSERCSVHSTGGRSGDESDKAAAENGVLLLGARMPVTAKACAHEPNTHSQQDALAIATSPQTVSPALNDPPVGPLGFCSCSPCSRRNE</sequence>
<proteinExistence type="predicted"/>
<feature type="region of interest" description="Disordered" evidence="1">
    <location>
        <begin position="224"/>
        <end position="338"/>
    </location>
</feature>
<dbReference type="AlphaFoldDB" id="A0A7S2NUQ9"/>
<evidence type="ECO:0000256" key="1">
    <source>
        <dbReference type="SAM" id="MobiDB-lite"/>
    </source>
</evidence>
<feature type="compositionally biased region" description="Basic and acidic residues" evidence="1">
    <location>
        <begin position="319"/>
        <end position="332"/>
    </location>
</feature>
<evidence type="ECO:0000313" key="2">
    <source>
        <dbReference type="EMBL" id="CAD9559397.1"/>
    </source>
</evidence>
<dbReference type="EMBL" id="HBGW01035700">
    <property type="protein sequence ID" value="CAD9559397.1"/>
    <property type="molecule type" value="Transcribed_RNA"/>
</dbReference>
<feature type="compositionally biased region" description="Basic and acidic residues" evidence="1">
    <location>
        <begin position="264"/>
        <end position="273"/>
    </location>
</feature>
<protein>
    <submittedName>
        <fullName evidence="2">Uncharacterized protein</fullName>
    </submittedName>
</protein>
<reference evidence="2" key="1">
    <citation type="submission" date="2021-01" db="EMBL/GenBank/DDBJ databases">
        <authorList>
            <person name="Corre E."/>
            <person name="Pelletier E."/>
            <person name="Niang G."/>
            <person name="Scheremetjew M."/>
            <person name="Finn R."/>
            <person name="Kale V."/>
            <person name="Holt S."/>
            <person name="Cochrane G."/>
            <person name="Meng A."/>
            <person name="Brown T."/>
            <person name="Cohen L."/>
        </authorList>
    </citation>
    <scope>NUCLEOTIDE SEQUENCE</scope>
    <source>
        <strain evidence="2">RCC3387</strain>
    </source>
</reference>
<gene>
    <name evidence="2" type="ORF">BRAN1462_LOCUS22591</name>
</gene>
<organism evidence="2">
    <name type="scientific">Zooxanthella nutricula</name>
    <dbReference type="NCBI Taxonomy" id="1333877"/>
    <lineage>
        <taxon>Eukaryota</taxon>
        <taxon>Sar</taxon>
        <taxon>Alveolata</taxon>
        <taxon>Dinophyceae</taxon>
        <taxon>Peridiniales</taxon>
        <taxon>Peridiniales incertae sedis</taxon>
        <taxon>Zooxanthella</taxon>
    </lineage>
</organism>
<feature type="compositionally biased region" description="Low complexity" evidence="1">
    <location>
        <begin position="75"/>
        <end position="90"/>
    </location>
</feature>
<accession>A0A7S2NUQ9</accession>
<feature type="region of interest" description="Disordered" evidence="1">
    <location>
        <begin position="74"/>
        <end position="97"/>
    </location>
</feature>
<name>A0A7S2NUQ9_9DINO</name>